<organism evidence="1 2">
    <name type="scientific">Portunus trituberculatus</name>
    <name type="common">Swimming crab</name>
    <name type="synonym">Neptunus trituberculatus</name>
    <dbReference type="NCBI Taxonomy" id="210409"/>
    <lineage>
        <taxon>Eukaryota</taxon>
        <taxon>Metazoa</taxon>
        <taxon>Ecdysozoa</taxon>
        <taxon>Arthropoda</taxon>
        <taxon>Crustacea</taxon>
        <taxon>Multicrustacea</taxon>
        <taxon>Malacostraca</taxon>
        <taxon>Eumalacostraca</taxon>
        <taxon>Eucarida</taxon>
        <taxon>Decapoda</taxon>
        <taxon>Pleocyemata</taxon>
        <taxon>Brachyura</taxon>
        <taxon>Eubrachyura</taxon>
        <taxon>Portunoidea</taxon>
        <taxon>Portunidae</taxon>
        <taxon>Portuninae</taxon>
        <taxon>Portunus</taxon>
    </lineage>
</organism>
<sequence length="118" mass="13442">MPVPACLVVSGGRFSRCHGSVVVQCLSWTLCDRFLKKKINGQSLVSCRHDVKEFGKKDEEKDPRTTYKLNKVKRQSMSYSCAQPRRSSHLCISPWNSGSLWPRQHSDYCPKRAQGGNR</sequence>
<evidence type="ECO:0000313" key="1">
    <source>
        <dbReference type="EMBL" id="MPC49866.1"/>
    </source>
</evidence>
<reference evidence="1 2" key="1">
    <citation type="submission" date="2019-05" db="EMBL/GenBank/DDBJ databases">
        <title>Another draft genome of Portunus trituberculatus and its Hox gene families provides insights of decapod evolution.</title>
        <authorList>
            <person name="Jeong J.-H."/>
            <person name="Song I."/>
            <person name="Kim S."/>
            <person name="Choi T."/>
            <person name="Kim D."/>
            <person name="Ryu S."/>
            <person name="Kim W."/>
        </authorList>
    </citation>
    <scope>NUCLEOTIDE SEQUENCE [LARGE SCALE GENOMIC DNA]</scope>
    <source>
        <tissue evidence="1">Muscle</tissue>
    </source>
</reference>
<gene>
    <name evidence="1" type="ORF">E2C01_043681</name>
</gene>
<dbReference type="AlphaFoldDB" id="A0A5B7FWC3"/>
<name>A0A5B7FWC3_PORTR</name>
<accession>A0A5B7FWC3</accession>
<keyword evidence="2" id="KW-1185">Reference proteome</keyword>
<dbReference type="EMBL" id="VSRR010009148">
    <property type="protein sequence ID" value="MPC49866.1"/>
    <property type="molecule type" value="Genomic_DNA"/>
</dbReference>
<proteinExistence type="predicted"/>
<protein>
    <submittedName>
        <fullName evidence="1">Uncharacterized protein</fullName>
    </submittedName>
</protein>
<comment type="caution">
    <text evidence="1">The sequence shown here is derived from an EMBL/GenBank/DDBJ whole genome shotgun (WGS) entry which is preliminary data.</text>
</comment>
<dbReference type="Proteomes" id="UP000324222">
    <property type="component" value="Unassembled WGS sequence"/>
</dbReference>
<evidence type="ECO:0000313" key="2">
    <source>
        <dbReference type="Proteomes" id="UP000324222"/>
    </source>
</evidence>